<reference evidence="4" key="1">
    <citation type="journal article" date="2008" name="Genome Res.">
        <title>The genome of Pelotomaculum thermopropionicum reveals niche-associated evolution in anaerobic microbiota.</title>
        <authorList>
            <person name="Kosaka T."/>
            <person name="Kato S."/>
            <person name="Shimoyama T."/>
            <person name="Ishii S."/>
            <person name="Abe T."/>
            <person name="Watanabe K."/>
        </authorList>
    </citation>
    <scope>NUCLEOTIDE SEQUENCE [LARGE SCALE GENOMIC DNA]</scope>
    <source>
        <strain evidence="4">DSM 13744 / JCM 10971 / SI</strain>
    </source>
</reference>
<organism evidence="3 4">
    <name type="scientific">Pelotomaculum thermopropionicum (strain DSM 13744 / JCM 10971 / SI)</name>
    <dbReference type="NCBI Taxonomy" id="370438"/>
    <lineage>
        <taxon>Bacteria</taxon>
        <taxon>Bacillati</taxon>
        <taxon>Bacillota</taxon>
        <taxon>Clostridia</taxon>
        <taxon>Eubacteriales</taxon>
        <taxon>Desulfotomaculaceae</taxon>
        <taxon>Pelotomaculum</taxon>
    </lineage>
</organism>
<dbReference type="Pfam" id="PF14343">
    <property type="entry name" value="PrcB_C"/>
    <property type="match status" value="1"/>
</dbReference>
<dbReference type="eggNOG" id="COG4105">
    <property type="taxonomic scope" value="Bacteria"/>
</dbReference>
<accession>A5D5M3</accession>
<evidence type="ECO:0000259" key="2">
    <source>
        <dbReference type="Pfam" id="PF14343"/>
    </source>
</evidence>
<sequence length="927" mass="103458">MNWLAGKNKEKLKDKILFLFCLMNSAGCSLAKMSKTNNLAGVIIMNKFKSLAIISVLSVLATAAFVAWGFALHPRELWAAEQSAAALEGPEAAQVAGSLSELKERLWKASGLKETYDILEFFNRLPGPDAAAAQVLLDYLKEAPRTDVWKITDALVNLMTDDQVAQLARESGAYPEANFTSYLAPVLAARAGNAAVLADAILNLQKTPASGYYRKLVETAWQKVFADPGEAARWLDEVYSRLTDPLARENLVSAVNDTACELAGDKRAAAVSWLWQAQEQEKNTAARFQQLLNLYLLGEARALGQIKELYGGLASAEEKVDIVREAANAARWRLTGAARDAVVNWLWQAAEKDPLPFSRQQCLAALVNLGEKGALERLVSDIDENGLSVLEEGGRALSPALDWQLLQEAGEKYPQSYLARGIKAYEEVRGEPYFEMERRKQQGNWDVYFYGDEQYDPEREIPGWEKFLAEFPGHPGADDAAYRLARCYEIEGRWTDALNTLRKALSLPDGDIRYHAAGRLVYVLDVRMTYDQLKELSQAREQSKKLDPSLKPLVDYSLAVKELRRDNYRQTAGMLEEFLKQYQDFGENQGALPFNQLNYQLKYDFRSSVKKQQAAVEELAALEVQWKKSGNPADLYRLAAAIFHDQTLYYNHLWSGWRQSYNWQGYINATGRGRAPVEMASFAREMINYNHCLPYFQQVYRDPSSSPELKARALYSAGLCYTGLDEWGVDAYLAFTPSEIREKIISIYQQFIREYPGSSMADDALLALGAYTGDAGYLQKIVEDYPQGDMLEKAKNLMEEMKSPYYTNRPDSLYGWPLPFKALSLDDASVPGEVSAWAAGNRAQPFTGVKTAGGWSYLLVTAGEKPTAGYSVEIISISDDGRGRLKVNYRIAAPQPGIAAAQVLTYPYALARIPATAAAVEFAEIKN</sequence>
<dbReference type="SUPFAM" id="SSF48452">
    <property type="entry name" value="TPR-like"/>
    <property type="match status" value="1"/>
</dbReference>
<dbReference type="AlphaFoldDB" id="A5D5M3"/>
<dbReference type="Proteomes" id="UP000006556">
    <property type="component" value="Chromosome"/>
</dbReference>
<keyword evidence="1" id="KW-1133">Transmembrane helix</keyword>
<name>A5D5M3_PELTS</name>
<dbReference type="InterPro" id="IPR011990">
    <property type="entry name" value="TPR-like_helical_dom_sf"/>
</dbReference>
<dbReference type="EMBL" id="AP009389">
    <property type="protein sequence ID" value="BAF58445.1"/>
    <property type="molecule type" value="Genomic_DNA"/>
</dbReference>
<proteinExistence type="predicted"/>
<evidence type="ECO:0000313" key="4">
    <source>
        <dbReference type="Proteomes" id="UP000006556"/>
    </source>
</evidence>
<gene>
    <name evidence="3" type="ordered locus">PTH_0264</name>
</gene>
<feature type="domain" description="PrcB C-terminal" evidence="2">
    <location>
        <begin position="857"/>
        <end position="914"/>
    </location>
</feature>
<dbReference type="HOGENOM" id="CLU_325101_0_0_9"/>
<evidence type="ECO:0000256" key="1">
    <source>
        <dbReference type="SAM" id="Phobius"/>
    </source>
</evidence>
<evidence type="ECO:0000313" key="3">
    <source>
        <dbReference type="EMBL" id="BAF58445.1"/>
    </source>
</evidence>
<keyword evidence="1" id="KW-0812">Transmembrane</keyword>
<dbReference type="KEGG" id="pth:PTH_0264"/>
<protein>
    <submittedName>
        <fullName evidence="3">Hypothetical membrane protein</fullName>
    </submittedName>
</protein>
<dbReference type="STRING" id="370438.PTH_0264"/>
<keyword evidence="4" id="KW-1185">Reference proteome</keyword>
<dbReference type="Gene3D" id="1.25.40.10">
    <property type="entry name" value="Tetratricopeptide repeat domain"/>
    <property type="match status" value="2"/>
</dbReference>
<keyword evidence="1" id="KW-0472">Membrane</keyword>
<dbReference type="InterPro" id="IPR025748">
    <property type="entry name" value="PrcB_C_dom"/>
</dbReference>
<feature type="transmembrane region" description="Helical" evidence="1">
    <location>
        <begin position="50"/>
        <end position="72"/>
    </location>
</feature>